<dbReference type="EMBL" id="CP032452">
    <property type="protein sequence ID" value="QEZ70010.1"/>
    <property type="molecule type" value="Genomic_DNA"/>
</dbReference>
<dbReference type="Pfam" id="PF01676">
    <property type="entry name" value="Metalloenzyme"/>
    <property type="match status" value="1"/>
</dbReference>
<dbReference type="NCBIfam" id="TIGR01696">
    <property type="entry name" value="deoB"/>
    <property type="match status" value="1"/>
</dbReference>
<name>A0A5P3XI20_PARBF</name>
<dbReference type="InterPro" id="IPR024052">
    <property type="entry name" value="Phosphopentomutase_DeoB_cap_sf"/>
</dbReference>
<dbReference type="UniPathway" id="UPA00087">
    <property type="reaction ID" value="UER00173"/>
</dbReference>
<comment type="subcellular location">
    <subcellularLocation>
        <location evidence="6">Cytoplasm</location>
    </subcellularLocation>
</comment>
<dbReference type="SUPFAM" id="SSF53649">
    <property type="entry name" value="Alkaline phosphatase-like"/>
    <property type="match status" value="1"/>
</dbReference>
<evidence type="ECO:0000313" key="9">
    <source>
        <dbReference type="EMBL" id="QEZ70010.1"/>
    </source>
</evidence>
<dbReference type="GO" id="GO:0030145">
    <property type="term" value="F:manganese ion binding"/>
    <property type="evidence" value="ECO:0007669"/>
    <property type="project" value="UniProtKB-UniRule"/>
</dbReference>
<dbReference type="GO" id="GO:0005829">
    <property type="term" value="C:cytosol"/>
    <property type="evidence" value="ECO:0007669"/>
    <property type="project" value="TreeGrafter"/>
</dbReference>
<feature type="domain" description="Metalloenzyme" evidence="8">
    <location>
        <begin position="3"/>
        <end position="375"/>
    </location>
</feature>
<dbReference type="GO" id="GO:0009117">
    <property type="term" value="P:nucleotide metabolic process"/>
    <property type="evidence" value="ECO:0007669"/>
    <property type="project" value="UniProtKB-UniRule"/>
</dbReference>
<keyword evidence="3 6" id="KW-0479">Metal-binding</keyword>
<keyword evidence="5 6" id="KW-0413">Isomerase</keyword>
<dbReference type="PANTHER" id="PTHR21110:SF0">
    <property type="entry name" value="PHOSPHOPENTOMUTASE"/>
    <property type="match status" value="1"/>
</dbReference>
<dbReference type="PIRSF" id="PIRSF001491">
    <property type="entry name" value="Ppentomutase"/>
    <property type="match status" value="1"/>
</dbReference>
<comment type="pathway">
    <text evidence="6">Carbohydrate degradation; 2-deoxy-D-ribose 1-phosphate degradation; D-glyceraldehyde 3-phosphate and acetaldehyde from 2-deoxy-alpha-D-ribose 1-phosphate: step 1/2.</text>
</comment>
<dbReference type="HAMAP" id="MF_00740">
    <property type="entry name" value="Phosphopentomut"/>
    <property type="match status" value="1"/>
</dbReference>
<evidence type="ECO:0000256" key="6">
    <source>
        <dbReference type="HAMAP-Rule" id="MF_00740"/>
    </source>
</evidence>
<comment type="catalytic activity">
    <reaction evidence="6">
        <text>alpha-D-ribose 1-phosphate = D-ribose 5-phosphate</text>
        <dbReference type="Rhea" id="RHEA:18793"/>
        <dbReference type="ChEBI" id="CHEBI:57720"/>
        <dbReference type="ChEBI" id="CHEBI:78346"/>
        <dbReference type="EC" id="5.4.2.7"/>
    </reaction>
</comment>
<evidence type="ECO:0000256" key="5">
    <source>
        <dbReference type="ARBA" id="ARBA00023235"/>
    </source>
</evidence>
<evidence type="ECO:0000256" key="7">
    <source>
        <dbReference type="NCBIfam" id="TIGR01696"/>
    </source>
</evidence>
<dbReference type="FunFam" id="3.30.70.1250:FF:000001">
    <property type="entry name" value="Phosphopentomutase"/>
    <property type="match status" value="1"/>
</dbReference>
<dbReference type="InterPro" id="IPR017850">
    <property type="entry name" value="Alkaline_phosphatase_core_sf"/>
</dbReference>
<sequence>MSRVIWMIIDSVGIGALPDSEKFGDVNVNTLGNIVKNYKDIKLPNMLKLGLGNIDGIDSLEGVESPIGAFGRASEVSKGKDTTTGHWEMTGVLVETPFKTYENGFPKEIIDEFERKTNRKVIGNKPASGTAILDELGEQQMKTGEVIVYTSADSVFQIAAHEEIIPLDELYKMCEIAREIMMGDNAVARIIARPFVGQPGAFERTSNRRDYSLSPFEDTVLDNIKKSNLDVIGVGKIEDIFNKQGITEAIHTKDNMDGVDQTINYMKKENNGLIFTNLVDFDSKYGHRRDVKGYKEALEEFDARIPEILENMEDDDILIINSDHGNDPTYKGTDHTREYIPMLICGKNVKSGLNLGTRSSFADIGATVADLLNVKMPKHGNSFKNDIIK</sequence>
<comment type="function">
    <text evidence="6">Isomerase that catalyzes the conversion of deoxy-ribose 1-phosphate (dRib-1-P) and ribose 1-phosphate (Rib-1-P) to deoxy-ribose 5-phosphate (dRib-5-P) and ribose 5-phosphate (Rib-5-P), respectively.</text>
</comment>
<evidence type="ECO:0000256" key="3">
    <source>
        <dbReference type="ARBA" id="ARBA00022723"/>
    </source>
</evidence>
<dbReference type="SUPFAM" id="SSF143856">
    <property type="entry name" value="DeoB insert domain-like"/>
    <property type="match status" value="1"/>
</dbReference>
<dbReference type="EC" id="5.4.2.7" evidence="6 7"/>
<evidence type="ECO:0000313" key="10">
    <source>
        <dbReference type="Proteomes" id="UP000326961"/>
    </source>
</evidence>
<reference evidence="9 10" key="1">
    <citation type="submission" date="2018-09" db="EMBL/GenBank/DDBJ databases">
        <title>A clostridial neurotoxin that targets Anopheles mosquitoes.</title>
        <authorList>
            <person name="Contreras E."/>
            <person name="Masuyer G."/>
            <person name="Qureshi N."/>
            <person name="Chawla S."/>
            <person name="Lim H.L."/>
            <person name="Chen J."/>
            <person name="Stenmark P."/>
            <person name="Gill S."/>
        </authorList>
    </citation>
    <scope>NUCLEOTIDE SEQUENCE [LARGE SCALE GENOMIC DNA]</scope>
    <source>
        <strain evidence="9 10">Cbm</strain>
    </source>
</reference>
<feature type="binding site" evidence="6">
    <location>
        <position position="10"/>
    </location>
    <ligand>
        <name>Mn(2+)</name>
        <dbReference type="ChEBI" id="CHEBI:29035"/>
        <label>1</label>
    </ligand>
</feature>
<evidence type="ECO:0000256" key="1">
    <source>
        <dbReference type="ARBA" id="ARBA00010373"/>
    </source>
</evidence>
<dbReference type="GO" id="GO:0008973">
    <property type="term" value="F:phosphopentomutase activity"/>
    <property type="evidence" value="ECO:0007669"/>
    <property type="project" value="UniProtKB-UniRule"/>
</dbReference>
<feature type="binding site" evidence="6">
    <location>
        <position position="335"/>
    </location>
    <ligand>
        <name>Mn(2+)</name>
        <dbReference type="ChEBI" id="CHEBI:29035"/>
        <label>2</label>
    </ligand>
</feature>
<dbReference type="AlphaFoldDB" id="A0A5P3XI20"/>
<comment type="cofactor">
    <cofactor evidence="6">
        <name>Mn(2+)</name>
        <dbReference type="ChEBI" id="CHEBI:29035"/>
    </cofactor>
    <text evidence="6">Binds 2 manganese ions.</text>
</comment>
<dbReference type="GO" id="GO:0043094">
    <property type="term" value="P:metabolic compound salvage"/>
    <property type="evidence" value="ECO:0007669"/>
    <property type="project" value="UniProtKB-UniRule"/>
</dbReference>
<dbReference type="NCBIfam" id="NF003766">
    <property type="entry name" value="PRK05362.1"/>
    <property type="match status" value="1"/>
</dbReference>
<protein>
    <recommendedName>
        <fullName evidence="6 7">Phosphopentomutase</fullName>
        <ecNumber evidence="6 7">5.4.2.7</ecNumber>
    </recommendedName>
    <alternativeName>
        <fullName evidence="6">Phosphodeoxyribomutase</fullName>
    </alternativeName>
</protein>
<gene>
    <name evidence="6" type="primary">deoB</name>
    <name evidence="9" type="ORF">D4A35_14350</name>
</gene>
<dbReference type="GO" id="GO:0006018">
    <property type="term" value="P:2-deoxyribose 1-phosphate catabolic process"/>
    <property type="evidence" value="ECO:0007669"/>
    <property type="project" value="UniProtKB-UniRule"/>
</dbReference>
<feature type="binding site" evidence="6">
    <location>
        <position position="282"/>
    </location>
    <ligand>
        <name>Mn(2+)</name>
        <dbReference type="ChEBI" id="CHEBI:29035"/>
        <label>2</label>
    </ligand>
</feature>
<dbReference type="PANTHER" id="PTHR21110">
    <property type="entry name" value="PHOSPHOPENTOMUTASE"/>
    <property type="match status" value="1"/>
</dbReference>
<dbReference type="Gene3D" id="3.40.720.10">
    <property type="entry name" value="Alkaline Phosphatase, subunit A"/>
    <property type="match status" value="1"/>
</dbReference>
<proteinExistence type="inferred from homology"/>
<keyword evidence="4 6" id="KW-0464">Manganese</keyword>
<dbReference type="Proteomes" id="UP000326961">
    <property type="component" value="Chromosome"/>
</dbReference>
<evidence type="ECO:0000259" key="8">
    <source>
        <dbReference type="Pfam" id="PF01676"/>
    </source>
</evidence>
<evidence type="ECO:0000256" key="2">
    <source>
        <dbReference type="ARBA" id="ARBA00022490"/>
    </source>
</evidence>
<dbReference type="GO" id="GO:0000287">
    <property type="term" value="F:magnesium ion binding"/>
    <property type="evidence" value="ECO:0007669"/>
    <property type="project" value="UniProtKB-UniRule"/>
</dbReference>
<dbReference type="InterPro" id="IPR010045">
    <property type="entry name" value="DeoB"/>
</dbReference>
<dbReference type="InterPro" id="IPR006124">
    <property type="entry name" value="Metalloenzyme"/>
</dbReference>
<keyword evidence="2 6" id="KW-0963">Cytoplasm</keyword>
<dbReference type="Gene3D" id="3.30.70.1250">
    <property type="entry name" value="Phosphopentomutase"/>
    <property type="match status" value="1"/>
</dbReference>
<dbReference type="GO" id="GO:0006015">
    <property type="term" value="P:5-phosphoribose 1-diphosphate biosynthetic process"/>
    <property type="evidence" value="ECO:0007669"/>
    <property type="project" value="UniProtKB-UniPathway"/>
</dbReference>
<comment type="similarity">
    <text evidence="1 6">Belongs to the phosphopentomutase family.</text>
</comment>
<feature type="binding site" evidence="6">
    <location>
        <position position="323"/>
    </location>
    <ligand>
        <name>Mn(2+)</name>
        <dbReference type="ChEBI" id="CHEBI:29035"/>
        <label>1</label>
    </ligand>
</feature>
<feature type="binding site" evidence="6">
    <location>
        <position position="324"/>
    </location>
    <ligand>
        <name>Mn(2+)</name>
        <dbReference type="ChEBI" id="CHEBI:29035"/>
        <label>1</label>
    </ligand>
</feature>
<dbReference type="RefSeq" id="WP_150887011.1">
    <property type="nucleotide sequence ID" value="NZ_CP032452.1"/>
</dbReference>
<feature type="binding site" evidence="6">
    <location>
        <position position="287"/>
    </location>
    <ligand>
        <name>Mn(2+)</name>
        <dbReference type="ChEBI" id="CHEBI:29035"/>
        <label>2</label>
    </ligand>
</feature>
<dbReference type="CDD" id="cd16009">
    <property type="entry name" value="PPM"/>
    <property type="match status" value="1"/>
</dbReference>
<comment type="catalytic activity">
    <reaction evidence="6">
        <text>2-deoxy-alpha-D-ribose 1-phosphate = 2-deoxy-D-ribose 5-phosphate</text>
        <dbReference type="Rhea" id="RHEA:27658"/>
        <dbReference type="ChEBI" id="CHEBI:57259"/>
        <dbReference type="ChEBI" id="CHEBI:62877"/>
        <dbReference type="EC" id="5.4.2.7"/>
    </reaction>
</comment>
<accession>A0A5P3XI20</accession>
<organism evidence="9 10">
    <name type="scientific">Paraclostridium bifermentans</name>
    <name type="common">Clostridium bifermentans</name>
    <dbReference type="NCBI Taxonomy" id="1490"/>
    <lineage>
        <taxon>Bacteria</taxon>
        <taxon>Bacillati</taxon>
        <taxon>Bacillota</taxon>
        <taxon>Clostridia</taxon>
        <taxon>Peptostreptococcales</taxon>
        <taxon>Peptostreptococcaceae</taxon>
        <taxon>Paraclostridium</taxon>
    </lineage>
</organism>
<evidence type="ECO:0000256" key="4">
    <source>
        <dbReference type="ARBA" id="ARBA00023211"/>
    </source>
</evidence>